<accession>A0A3A1NBK2</accession>
<dbReference type="PANTHER" id="PTHR43353">
    <property type="entry name" value="SUCCINATE-SEMIALDEHYDE DEHYDROGENASE, MITOCHONDRIAL"/>
    <property type="match status" value="1"/>
</dbReference>
<dbReference type="Proteomes" id="UP000266067">
    <property type="component" value="Unassembled WGS sequence"/>
</dbReference>
<dbReference type="Gene3D" id="3.40.309.10">
    <property type="entry name" value="Aldehyde Dehydrogenase, Chain A, domain 2"/>
    <property type="match status" value="1"/>
</dbReference>
<feature type="domain" description="Aldehyde dehydrogenase" evidence="2">
    <location>
        <begin position="36"/>
        <end position="475"/>
    </location>
</feature>
<evidence type="ECO:0000259" key="2">
    <source>
        <dbReference type="Pfam" id="PF00171"/>
    </source>
</evidence>
<dbReference type="InterPro" id="IPR015590">
    <property type="entry name" value="Aldehyde_DH_dom"/>
</dbReference>
<keyword evidence="4" id="KW-1185">Reference proteome</keyword>
<dbReference type="InterPro" id="IPR044151">
    <property type="entry name" value="ALDH_KGSADH"/>
</dbReference>
<dbReference type="PANTHER" id="PTHR43353:SF3">
    <property type="entry name" value="ALDEHYDE DEHYDROGENASE-RELATED"/>
    <property type="match status" value="1"/>
</dbReference>
<evidence type="ECO:0000256" key="1">
    <source>
        <dbReference type="ARBA" id="ARBA00023002"/>
    </source>
</evidence>
<reference evidence="3 4" key="1">
    <citation type="submission" date="2018-08" db="EMBL/GenBank/DDBJ databases">
        <title>Proposal of Muricauda 72 sp.nov. and Muricauda NH166 sp.nov., isolated from seawater.</title>
        <authorList>
            <person name="Cheng H."/>
            <person name="Wu Y.-H."/>
            <person name="Guo L.-L."/>
            <person name="Xu X.-W."/>
        </authorList>
    </citation>
    <scope>NUCLEOTIDE SEQUENCE [LARGE SCALE GENOMIC DNA]</scope>
    <source>
        <strain evidence="3 4">KCTC 22173</strain>
    </source>
</reference>
<dbReference type="InterPro" id="IPR016161">
    <property type="entry name" value="Ald_DH/histidinol_DH"/>
</dbReference>
<dbReference type="SUPFAM" id="SSF53720">
    <property type="entry name" value="ALDH-like"/>
    <property type="match status" value="1"/>
</dbReference>
<proteinExistence type="predicted"/>
<dbReference type="Gene3D" id="3.40.605.10">
    <property type="entry name" value="Aldehyde Dehydrogenase, Chain A, domain 1"/>
    <property type="match status" value="1"/>
</dbReference>
<keyword evidence="1" id="KW-0560">Oxidoreductase</keyword>
<evidence type="ECO:0000313" key="3">
    <source>
        <dbReference type="EMBL" id="RIV38277.1"/>
    </source>
</evidence>
<name>A0A3A1NBK2_9FLAO</name>
<protein>
    <submittedName>
        <fullName evidence="3">Aldehyde dehydrogenase (NADP(+))</fullName>
    </submittedName>
</protein>
<dbReference type="Pfam" id="PF00171">
    <property type="entry name" value="Aldedh"/>
    <property type="match status" value="1"/>
</dbReference>
<gene>
    <name evidence="3" type="ORF">D2V08_00800</name>
</gene>
<dbReference type="RefSeq" id="WP_119606247.1">
    <property type="nucleotide sequence ID" value="NZ_QXFH01000004.1"/>
</dbReference>
<organism evidence="3 4">
    <name type="scientific">Flagellimonas lutimaris</name>
    <dbReference type="NCBI Taxonomy" id="475082"/>
    <lineage>
        <taxon>Bacteria</taxon>
        <taxon>Pseudomonadati</taxon>
        <taxon>Bacteroidota</taxon>
        <taxon>Flavobacteriia</taxon>
        <taxon>Flavobacteriales</taxon>
        <taxon>Flavobacteriaceae</taxon>
        <taxon>Flagellimonas</taxon>
    </lineage>
</organism>
<dbReference type="InterPro" id="IPR050740">
    <property type="entry name" value="Aldehyde_DH_Superfamily"/>
</dbReference>
<comment type="caution">
    <text evidence="3">The sequence shown here is derived from an EMBL/GenBank/DDBJ whole genome shotgun (WGS) entry which is preliminary data.</text>
</comment>
<evidence type="ECO:0000313" key="4">
    <source>
        <dbReference type="Proteomes" id="UP000266067"/>
    </source>
</evidence>
<dbReference type="GO" id="GO:0016620">
    <property type="term" value="F:oxidoreductase activity, acting on the aldehyde or oxo group of donors, NAD or NADP as acceptor"/>
    <property type="evidence" value="ECO:0007669"/>
    <property type="project" value="InterPro"/>
</dbReference>
<dbReference type="InterPro" id="IPR016162">
    <property type="entry name" value="Ald_DH_N"/>
</dbReference>
<dbReference type="AlphaFoldDB" id="A0A3A1NBK2"/>
<dbReference type="OrthoDB" id="9770537at2"/>
<dbReference type="EMBL" id="QXFH01000004">
    <property type="protein sequence ID" value="RIV38277.1"/>
    <property type="molecule type" value="Genomic_DNA"/>
</dbReference>
<dbReference type="CDD" id="cd07129">
    <property type="entry name" value="ALDH_KGSADH"/>
    <property type="match status" value="1"/>
</dbReference>
<dbReference type="InterPro" id="IPR016163">
    <property type="entry name" value="Ald_DH_C"/>
</dbReference>
<sequence>MQLQGKNYVGNDKSALGSDTFYGVKATTGENLEPPFREAVEDEVNAAVEKAKKAFRIYKNKSGREKADFLDAIADELLGLGDQLIKRASVETALPEGRITGERGRTMGQMKLFANLLRDGSWVNARIDEAIPDREPLARVDIRSMLRPLGPVAVFGASNFPLAFSVAGGDTASALAAGCPVVVKAHPAHPGTCELVAKAIISAAKETGMPDGVFSMLHGVSHEVGMALVGHESIKAVGFTGSLQGGRALFDAASKRENPIPVYAEMGSTNPVFILPGAMKEKGEELGKQLYGSVTLGVGQFCTNPGLVVAQDSEDTKVFKDTISNLVNESDVGTMLTEGISKAYDNDLKELSSQKGVQVLGKAKVEGRSEGEACVFTTDAQNFLSNRVLEEEVFGPSTLLVNTFNIDDMLKIAENLHGHLTATVLGTEEDLTNSGELIDILEEKVGRVLINGFPTGVEVCHAMVHGGPYPASTNSRSTSVGTKAIERFSRQVCYQNFSNALLPDELQQENPLGICRMVNGEVQLK</sequence>